<dbReference type="KEGG" id="amt:Amet_3234"/>
<dbReference type="AlphaFoldDB" id="A6TT54"/>
<reference evidence="2" key="1">
    <citation type="journal article" date="2016" name="Genome Announc.">
        <title>Complete genome sequence of Alkaliphilus metalliredigens strain QYMF, an alkaliphilic and metal-reducing bacterium isolated from borax-contaminated leachate ponds.</title>
        <authorList>
            <person name="Hwang C."/>
            <person name="Copeland A."/>
            <person name="Lucas S."/>
            <person name="Lapidus A."/>
            <person name="Barry K."/>
            <person name="Detter J.C."/>
            <person name="Glavina Del Rio T."/>
            <person name="Hammon N."/>
            <person name="Israni S."/>
            <person name="Dalin E."/>
            <person name="Tice H."/>
            <person name="Pitluck S."/>
            <person name="Chertkov O."/>
            <person name="Brettin T."/>
            <person name="Bruce D."/>
            <person name="Han C."/>
            <person name="Schmutz J."/>
            <person name="Larimer F."/>
            <person name="Land M.L."/>
            <person name="Hauser L."/>
            <person name="Kyrpides N."/>
            <person name="Mikhailova N."/>
            <person name="Ye Q."/>
            <person name="Zhou J."/>
            <person name="Richardson P."/>
            <person name="Fields M.W."/>
        </authorList>
    </citation>
    <scope>NUCLEOTIDE SEQUENCE [LARGE SCALE GENOMIC DNA]</scope>
    <source>
        <strain evidence="2">QYMF</strain>
    </source>
</reference>
<proteinExistence type="predicted"/>
<dbReference type="EMBL" id="CP000724">
    <property type="protein sequence ID" value="ABR49372.1"/>
    <property type="molecule type" value="Genomic_DNA"/>
</dbReference>
<evidence type="ECO:0000313" key="2">
    <source>
        <dbReference type="Proteomes" id="UP000001572"/>
    </source>
</evidence>
<dbReference type="OrthoDB" id="1707431at2"/>
<keyword evidence="2" id="KW-1185">Reference proteome</keyword>
<organism evidence="1 2">
    <name type="scientific">Alkaliphilus metalliredigens (strain QYMF)</name>
    <dbReference type="NCBI Taxonomy" id="293826"/>
    <lineage>
        <taxon>Bacteria</taxon>
        <taxon>Bacillati</taxon>
        <taxon>Bacillota</taxon>
        <taxon>Clostridia</taxon>
        <taxon>Peptostreptococcales</taxon>
        <taxon>Natronincolaceae</taxon>
        <taxon>Alkaliphilus</taxon>
    </lineage>
</organism>
<name>A6TT54_ALKMQ</name>
<dbReference type="Proteomes" id="UP000001572">
    <property type="component" value="Chromosome"/>
</dbReference>
<dbReference type="RefSeq" id="WP_012064337.1">
    <property type="nucleotide sequence ID" value="NC_009633.1"/>
</dbReference>
<sequence>MRIVNQPIQMIAWFKEDGTAHPMKFRYQSTDDMWENVKVERILLQEKSRFVGIGISMSKQCKG</sequence>
<dbReference type="HOGENOM" id="CLU_2875741_0_0_9"/>
<gene>
    <name evidence="1" type="ordered locus">Amet_3234</name>
</gene>
<evidence type="ECO:0000313" key="1">
    <source>
        <dbReference type="EMBL" id="ABR49372.1"/>
    </source>
</evidence>
<protein>
    <submittedName>
        <fullName evidence="1">Uncharacterized protein</fullName>
    </submittedName>
</protein>
<accession>A6TT54</accession>
<dbReference type="STRING" id="293826.Amet_3234"/>